<comment type="caution">
    <text evidence="12">The sequence shown here is derived from an EMBL/GenBank/DDBJ whole genome shotgun (WGS) entry which is preliminary data.</text>
</comment>
<gene>
    <name evidence="12" type="ORF">CEUSTIGMA_g8923.t1</name>
</gene>
<dbReference type="GO" id="GO:0006270">
    <property type="term" value="P:DNA replication initiation"/>
    <property type="evidence" value="ECO:0007669"/>
    <property type="project" value="TreeGrafter"/>
</dbReference>
<evidence type="ECO:0000256" key="1">
    <source>
        <dbReference type="ARBA" id="ARBA00001966"/>
    </source>
</evidence>
<organism evidence="12 13">
    <name type="scientific">Chlamydomonas eustigma</name>
    <dbReference type="NCBI Taxonomy" id="1157962"/>
    <lineage>
        <taxon>Eukaryota</taxon>
        <taxon>Viridiplantae</taxon>
        <taxon>Chlorophyta</taxon>
        <taxon>core chlorophytes</taxon>
        <taxon>Chlorophyceae</taxon>
        <taxon>CS clade</taxon>
        <taxon>Chlamydomonadales</taxon>
        <taxon>Chlamydomonadaceae</taxon>
        <taxon>Chlamydomonas</taxon>
    </lineage>
</organism>
<feature type="domain" description="DNA primase large subunit C-terminal" evidence="11">
    <location>
        <begin position="282"/>
        <end position="450"/>
    </location>
</feature>
<evidence type="ECO:0000256" key="5">
    <source>
        <dbReference type="ARBA" id="ARBA00022705"/>
    </source>
</evidence>
<dbReference type="AlphaFoldDB" id="A0A250XEI4"/>
<feature type="region of interest" description="Disordered" evidence="10">
    <location>
        <begin position="458"/>
        <end position="480"/>
    </location>
</feature>
<evidence type="ECO:0000256" key="8">
    <source>
        <dbReference type="ARBA" id="ARBA00023014"/>
    </source>
</evidence>
<dbReference type="PANTHER" id="PTHR10537:SF3">
    <property type="entry name" value="DNA PRIMASE LARGE SUBUNIT"/>
    <property type="match status" value="1"/>
</dbReference>
<dbReference type="CDD" id="cd07322">
    <property type="entry name" value="PriL_PriS_Eukaryotic"/>
    <property type="match status" value="1"/>
</dbReference>
<dbReference type="EMBL" id="BEGY01000066">
    <property type="protein sequence ID" value="GAX81494.1"/>
    <property type="molecule type" value="Genomic_DNA"/>
</dbReference>
<keyword evidence="5" id="KW-0235">DNA replication</keyword>
<evidence type="ECO:0000313" key="13">
    <source>
        <dbReference type="Proteomes" id="UP000232323"/>
    </source>
</evidence>
<evidence type="ECO:0000259" key="11">
    <source>
        <dbReference type="Pfam" id="PF04104"/>
    </source>
</evidence>
<dbReference type="GO" id="GO:0003677">
    <property type="term" value="F:DNA binding"/>
    <property type="evidence" value="ECO:0007669"/>
    <property type="project" value="UniProtKB-KW"/>
</dbReference>
<evidence type="ECO:0000256" key="3">
    <source>
        <dbReference type="ARBA" id="ARBA00022485"/>
    </source>
</evidence>
<evidence type="ECO:0000256" key="4">
    <source>
        <dbReference type="ARBA" id="ARBA00022515"/>
    </source>
</evidence>
<dbReference type="InterPro" id="IPR016558">
    <property type="entry name" value="DNA_primase_lsu_euk"/>
</dbReference>
<keyword evidence="8" id="KW-0411">Iron-sulfur</keyword>
<keyword evidence="9" id="KW-0238">DNA-binding</keyword>
<dbReference type="GO" id="GO:0006269">
    <property type="term" value="P:DNA replication, synthesis of primer"/>
    <property type="evidence" value="ECO:0007669"/>
    <property type="project" value="UniProtKB-KW"/>
</dbReference>
<dbReference type="InterPro" id="IPR058560">
    <property type="entry name" value="DNA_primase_C"/>
</dbReference>
<dbReference type="GO" id="GO:0051539">
    <property type="term" value="F:4 iron, 4 sulfur cluster binding"/>
    <property type="evidence" value="ECO:0007669"/>
    <property type="project" value="UniProtKB-KW"/>
</dbReference>
<dbReference type="GO" id="GO:0046872">
    <property type="term" value="F:metal ion binding"/>
    <property type="evidence" value="ECO:0007669"/>
    <property type="project" value="UniProtKB-KW"/>
</dbReference>
<dbReference type="PANTHER" id="PTHR10537">
    <property type="entry name" value="DNA PRIMASE LARGE SUBUNIT"/>
    <property type="match status" value="1"/>
</dbReference>
<accession>A0A250XEI4</accession>
<name>A0A250XEI4_9CHLO</name>
<dbReference type="GO" id="GO:0005658">
    <property type="term" value="C:alpha DNA polymerase:primase complex"/>
    <property type="evidence" value="ECO:0007669"/>
    <property type="project" value="UniProtKB-ARBA"/>
</dbReference>
<dbReference type="Pfam" id="PF04104">
    <property type="entry name" value="DNA_primase_lrg"/>
    <property type="match status" value="1"/>
</dbReference>
<dbReference type="InterPro" id="IPR007238">
    <property type="entry name" value="DNA_primase_lsu_euk/arc"/>
</dbReference>
<evidence type="ECO:0000256" key="7">
    <source>
        <dbReference type="ARBA" id="ARBA00023004"/>
    </source>
</evidence>
<proteinExistence type="inferred from homology"/>
<evidence type="ECO:0000313" key="12">
    <source>
        <dbReference type="EMBL" id="GAX81494.1"/>
    </source>
</evidence>
<keyword evidence="4" id="KW-0639">Primosome</keyword>
<comment type="cofactor">
    <cofactor evidence="1">
        <name>[4Fe-4S] cluster</name>
        <dbReference type="ChEBI" id="CHEBI:49883"/>
    </cofactor>
</comment>
<comment type="similarity">
    <text evidence="2">Belongs to the eukaryotic-type primase large subunit family.</text>
</comment>
<sequence length="480" mass="54534">MNFLGNKPAAPEESRAGRKHADEHRIVRLYKDHPTCDISIDEFERLALQRLRVLKKVEDLKLRGKQDEALMTEVMTSIRDNNLEGSAIEDPMRADQLSHFILRLSYCGKPELRKWFTTQECELFRLRFIDKLKTEDDRALFLQREGLAYTAVQTSEREMVQQKMKEVLRSSGNDGDIKIEQIFKVPFISVPDLVSQRKVWLHGGFAYVGQKDLVSLVAQDFRINLSKGLASISRRWREIFPDSDQRLRPLVEGLSQRYLGPDLGAAGNQARRSDLTVANLTSVSARHFPLCMHNLMQTVRRDHHLRHQGRQQLSLFLKAVGLPLEEALIFWRSEFGPKVPGDKFDKEYAYNIRHNYGKEGKMTEYTAHSCVSITRMTGGADEHHGCPYRRMDEASLRANLATLRCEPARINEAMQKKAGGHFQLACACTFQGLHAGADLELGINHPAQYYLESRRVYDERESAGGSSKPAAIPEAGAGPS</sequence>
<dbReference type="Pfam" id="PF26466">
    <property type="entry name" value="DNA_primase_lrg_N"/>
    <property type="match status" value="1"/>
</dbReference>
<dbReference type="STRING" id="1157962.A0A250XEI4"/>
<dbReference type="OrthoDB" id="421393at2759"/>
<evidence type="ECO:0000256" key="2">
    <source>
        <dbReference type="ARBA" id="ARBA00010564"/>
    </source>
</evidence>
<keyword evidence="3" id="KW-0004">4Fe-4S</keyword>
<keyword evidence="7" id="KW-0408">Iron</keyword>
<reference evidence="12 13" key="1">
    <citation type="submission" date="2017-08" db="EMBL/GenBank/DDBJ databases">
        <title>Acidophilic green algal genome provides insights into adaptation to an acidic environment.</title>
        <authorList>
            <person name="Hirooka S."/>
            <person name="Hirose Y."/>
            <person name="Kanesaki Y."/>
            <person name="Higuchi S."/>
            <person name="Fujiwara T."/>
            <person name="Onuma R."/>
            <person name="Era A."/>
            <person name="Ohbayashi R."/>
            <person name="Uzuka A."/>
            <person name="Nozaki H."/>
            <person name="Yoshikawa H."/>
            <person name="Miyagishima S.Y."/>
        </authorList>
    </citation>
    <scope>NUCLEOTIDE SEQUENCE [LARGE SCALE GENOMIC DNA]</scope>
    <source>
        <strain evidence="12 13">NIES-2499</strain>
    </source>
</reference>
<evidence type="ECO:0000256" key="9">
    <source>
        <dbReference type="ARBA" id="ARBA00023125"/>
    </source>
</evidence>
<dbReference type="Gene3D" id="1.20.930.80">
    <property type="match status" value="1"/>
</dbReference>
<evidence type="ECO:0000256" key="6">
    <source>
        <dbReference type="ARBA" id="ARBA00022723"/>
    </source>
</evidence>
<dbReference type="Proteomes" id="UP000232323">
    <property type="component" value="Unassembled WGS sequence"/>
</dbReference>
<keyword evidence="6" id="KW-0479">Metal-binding</keyword>
<protein>
    <recommendedName>
        <fullName evidence="11">DNA primase large subunit C-terminal domain-containing protein</fullName>
    </recommendedName>
</protein>
<keyword evidence="13" id="KW-1185">Reference proteome</keyword>
<evidence type="ECO:0000256" key="10">
    <source>
        <dbReference type="SAM" id="MobiDB-lite"/>
    </source>
</evidence>